<protein>
    <recommendedName>
        <fullName evidence="2">Coilin N-terminal domain-containing protein</fullName>
    </recommendedName>
</protein>
<dbReference type="EMBL" id="JAKMXF010000233">
    <property type="protein sequence ID" value="KAI6654183.1"/>
    <property type="molecule type" value="Genomic_DNA"/>
</dbReference>
<feature type="region of interest" description="Disordered" evidence="1">
    <location>
        <begin position="99"/>
        <end position="211"/>
    </location>
</feature>
<dbReference type="GO" id="GO:0015030">
    <property type="term" value="C:Cajal body"/>
    <property type="evidence" value="ECO:0007669"/>
    <property type="project" value="TreeGrafter"/>
</dbReference>
<feature type="compositionally biased region" description="Polar residues" evidence="1">
    <location>
        <begin position="184"/>
        <end position="202"/>
    </location>
</feature>
<feature type="region of interest" description="Disordered" evidence="1">
    <location>
        <begin position="236"/>
        <end position="267"/>
    </location>
</feature>
<dbReference type="PANTHER" id="PTHR15197:SF0">
    <property type="entry name" value="COILIN"/>
    <property type="match status" value="1"/>
</dbReference>
<gene>
    <name evidence="3" type="ORF">LOD99_3027</name>
</gene>
<dbReference type="InterPro" id="IPR024822">
    <property type="entry name" value="Coilin"/>
</dbReference>
<dbReference type="GO" id="GO:0000387">
    <property type="term" value="P:spliceosomal snRNP assembly"/>
    <property type="evidence" value="ECO:0007669"/>
    <property type="project" value="TreeGrafter"/>
</dbReference>
<organism evidence="3 4">
    <name type="scientific">Oopsacas minuta</name>
    <dbReference type="NCBI Taxonomy" id="111878"/>
    <lineage>
        <taxon>Eukaryota</taxon>
        <taxon>Metazoa</taxon>
        <taxon>Porifera</taxon>
        <taxon>Hexactinellida</taxon>
        <taxon>Hexasterophora</taxon>
        <taxon>Lyssacinosida</taxon>
        <taxon>Leucopsacidae</taxon>
        <taxon>Oopsacas</taxon>
    </lineage>
</organism>
<dbReference type="GO" id="GO:0030619">
    <property type="term" value="F:U1 snRNA binding"/>
    <property type="evidence" value="ECO:0007669"/>
    <property type="project" value="TreeGrafter"/>
</dbReference>
<evidence type="ECO:0000256" key="1">
    <source>
        <dbReference type="SAM" id="MobiDB-lite"/>
    </source>
</evidence>
<comment type="caution">
    <text evidence="3">The sequence shown here is derived from an EMBL/GenBank/DDBJ whole genome shotgun (WGS) entry which is preliminary data.</text>
</comment>
<dbReference type="Pfam" id="PF15862">
    <property type="entry name" value="Coilin_N"/>
    <property type="match status" value="1"/>
</dbReference>
<name>A0AAV7JYR6_9METZ</name>
<evidence type="ECO:0000259" key="2">
    <source>
        <dbReference type="Pfam" id="PF15862"/>
    </source>
</evidence>
<accession>A0AAV7JYR6</accession>
<dbReference type="Proteomes" id="UP001165289">
    <property type="component" value="Unassembled WGS sequence"/>
</dbReference>
<evidence type="ECO:0000313" key="4">
    <source>
        <dbReference type="Proteomes" id="UP001165289"/>
    </source>
</evidence>
<dbReference type="PANTHER" id="PTHR15197">
    <property type="entry name" value="COILIN P80"/>
    <property type="match status" value="1"/>
</dbReference>
<keyword evidence="4" id="KW-1185">Reference proteome</keyword>
<reference evidence="3 4" key="1">
    <citation type="journal article" date="2023" name="BMC Biol.">
        <title>The compact genome of the sponge Oopsacas minuta (Hexactinellida) is lacking key metazoan core genes.</title>
        <authorList>
            <person name="Santini S."/>
            <person name="Schenkelaars Q."/>
            <person name="Jourda C."/>
            <person name="Duchesne M."/>
            <person name="Belahbib H."/>
            <person name="Rocher C."/>
            <person name="Selva M."/>
            <person name="Riesgo A."/>
            <person name="Vervoort M."/>
            <person name="Leys S.P."/>
            <person name="Kodjabachian L."/>
            <person name="Le Bivic A."/>
            <person name="Borchiellini C."/>
            <person name="Claverie J.M."/>
            <person name="Renard E."/>
        </authorList>
    </citation>
    <scope>NUCLEOTIDE SEQUENCE [LARGE SCALE GENOMIC DNA]</scope>
    <source>
        <strain evidence="3">SPO-2</strain>
    </source>
</reference>
<dbReference type="AlphaFoldDB" id="A0AAV7JYR6"/>
<dbReference type="GO" id="GO:0030620">
    <property type="term" value="F:U2 snRNA binding"/>
    <property type="evidence" value="ECO:0007669"/>
    <property type="project" value="TreeGrafter"/>
</dbReference>
<dbReference type="InterPro" id="IPR031722">
    <property type="entry name" value="Coilin_N"/>
</dbReference>
<feature type="domain" description="Coilin N-terminal" evidence="2">
    <location>
        <begin position="17"/>
        <end position="164"/>
    </location>
</feature>
<sequence length="368" mass="41020">MTLLANQNFVTIPPPVIRVKLSFHSNEKIQLPGDTWHLLEFNKTPLVADIVEQIKFRFPLSKNSFVTLSMKDAIILKSEKSQIFRDEDTIMVNITSHTKPSQQGINANKKVKFTQPINSNTAKRKTAVVGSPPKFPNRTQPIRNEYPPQSDSSSSDSSDQSDNNKSTKTESVLFIPRQVPGAKNPSNQSSAITAPNQKPMNHSSSSSSSSEADISLQYVLRGDKHVRFSKQSKQPINLRPRGRGRAFGRIPPELSNRMGPPPPVGRGKVVTADTDKLKTKNTIFVNKPEVKKSAELLDNIPSSYSHLQAVTSALPPKIGDVIIFKVNKYIITLTINKQQTIERFSVEKGVKIVFIVPLHRSQRDNLIE</sequence>
<proteinExistence type="predicted"/>
<feature type="compositionally biased region" description="Low complexity" evidence="1">
    <location>
        <begin position="149"/>
        <end position="161"/>
    </location>
</feature>
<evidence type="ECO:0000313" key="3">
    <source>
        <dbReference type="EMBL" id="KAI6654183.1"/>
    </source>
</evidence>